<evidence type="ECO:0000313" key="1">
    <source>
        <dbReference type="Proteomes" id="UP000887565"/>
    </source>
</evidence>
<protein>
    <submittedName>
        <fullName evidence="2">Uncharacterized protein</fullName>
    </submittedName>
</protein>
<dbReference type="WBParaSite" id="nRc.2.0.1.t15714-RA">
    <property type="protein sequence ID" value="nRc.2.0.1.t15714-RA"/>
    <property type="gene ID" value="nRc.2.0.1.g15714"/>
</dbReference>
<name>A0A915IQM1_ROMCU</name>
<dbReference type="AlphaFoldDB" id="A0A915IQM1"/>
<dbReference type="Proteomes" id="UP000887565">
    <property type="component" value="Unplaced"/>
</dbReference>
<evidence type="ECO:0000313" key="2">
    <source>
        <dbReference type="WBParaSite" id="nRc.2.0.1.t15714-RA"/>
    </source>
</evidence>
<keyword evidence="1" id="KW-1185">Reference proteome</keyword>
<accession>A0A915IQM1</accession>
<organism evidence="1 2">
    <name type="scientific">Romanomermis culicivorax</name>
    <name type="common">Nematode worm</name>
    <dbReference type="NCBI Taxonomy" id="13658"/>
    <lineage>
        <taxon>Eukaryota</taxon>
        <taxon>Metazoa</taxon>
        <taxon>Ecdysozoa</taxon>
        <taxon>Nematoda</taxon>
        <taxon>Enoplea</taxon>
        <taxon>Dorylaimia</taxon>
        <taxon>Mermithida</taxon>
        <taxon>Mermithoidea</taxon>
        <taxon>Mermithidae</taxon>
        <taxon>Romanomermis</taxon>
    </lineage>
</organism>
<proteinExistence type="predicted"/>
<sequence>MRSSGRDLKSKLKLESVVFYGHVDFEVDIMKKIDNDKLMTKDDVLKETLYTYTIDKVKFANT</sequence>
<reference evidence="2" key="1">
    <citation type="submission" date="2022-11" db="UniProtKB">
        <authorList>
            <consortium name="WormBaseParasite"/>
        </authorList>
    </citation>
    <scope>IDENTIFICATION</scope>
</reference>